<proteinExistence type="predicted"/>
<comment type="caution">
    <text evidence="1">The sequence shown here is derived from an EMBL/GenBank/DDBJ whole genome shotgun (WGS) entry which is preliminary data.</text>
</comment>
<evidence type="ECO:0000313" key="1">
    <source>
        <dbReference type="EMBL" id="GIY85734.1"/>
    </source>
</evidence>
<organism evidence="1 2">
    <name type="scientific">Caerostris extrusa</name>
    <name type="common">Bark spider</name>
    <name type="synonym">Caerostris bankana</name>
    <dbReference type="NCBI Taxonomy" id="172846"/>
    <lineage>
        <taxon>Eukaryota</taxon>
        <taxon>Metazoa</taxon>
        <taxon>Ecdysozoa</taxon>
        <taxon>Arthropoda</taxon>
        <taxon>Chelicerata</taxon>
        <taxon>Arachnida</taxon>
        <taxon>Araneae</taxon>
        <taxon>Araneomorphae</taxon>
        <taxon>Entelegynae</taxon>
        <taxon>Araneoidea</taxon>
        <taxon>Araneidae</taxon>
        <taxon>Caerostris</taxon>
    </lineage>
</organism>
<keyword evidence="2" id="KW-1185">Reference proteome</keyword>
<name>A0AAV4WU01_CAEEX</name>
<dbReference type="AlphaFoldDB" id="A0AAV4WU01"/>
<gene>
    <name evidence="1" type="ORF">CEXT_330851</name>
</gene>
<dbReference type="Proteomes" id="UP001054945">
    <property type="component" value="Unassembled WGS sequence"/>
</dbReference>
<dbReference type="EMBL" id="BPLR01016684">
    <property type="protein sequence ID" value="GIY85734.1"/>
    <property type="molecule type" value="Genomic_DNA"/>
</dbReference>
<evidence type="ECO:0000313" key="2">
    <source>
        <dbReference type="Proteomes" id="UP001054945"/>
    </source>
</evidence>
<accession>A0AAV4WU01</accession>
<protein>
    <submittedName>
        <fullName evidence="1">Uncharacterized protein</fullName>
    </submittedName>
</protein>
<reference evidence="1 2" key="1">
    <citation type="submission" date="2021-06" db="EMBL/GenBank/DDBJ databases">
        <title>Caerostris extrusa draft genome.</title>
        <authorList>
            <person name="Kono N."/>
            <person name="Arakawa K."/>
        </authorList>
    </citation>
    <scope>NUCLEOTIDE SEQUENCE [LARGE SCALE GENOMIC DNA]</scope>
</reference>
<sequence length="101" mass="11714">MSKESEMEKDGLLFASALSGESFFPRSDSRFVGKSEGLEEARFFMRALMSRKTPIKGTRFRIKRESTLFSFDKRKVVKSAHKNQHSFVVLIDTQRRISAYE</sequence>